<comment type="pathway">
    <text evidence="6">Amino-acid biosynthesis; L-proline biosynthesis; L-proline from L-glutamate 5-semialdehyde: step 1/1.</text>
</comment>
<dbReference type="InterPro" id="IPR029036">
    <property type="entry name" value="P5CR_dimer"/>
</dbReference>
<dbReference type="InterPro" id="IPR036291">
    <property type="entry name" value="NAD(P)-bd_dom_sf"/>
</dbReference>
<dbReference type="PATRIC" id="fig|1348973.3.peg.3276"/>
<protein>
    <recommendedName>
        <fullName evidence="6 7">Pyrroline-5-carboxylate reductase</fullName>
        <shortName evidence="6">P5C reductase</shortName>
        <shortName evidence="6">P5CR</shortName>
        <ecNumber evidence="6 7">1.5.1.2</ecNumber>
    </recommendedName>
    <alternativeName>
        <fullName evidence="6">PCA reductase</fullName>
    </alternativeName>
</protein>
<dbReference type="EC" id="1.5.1.2" evidence="6 7"/>
<dbReference type="PANTHER" id="PTHR11645:SF49">
    <property type="entry name" value="PYRROLINE-5-CARBOXYLATE REDUCTASE 1"/>
    <property type="match status" value="1"/>
</dbReference>
<reference evidence="11 12" key="1">
    <citation type="submission" date="2014-04" db="EMBL/GenBank/DDBJ databases">
        <title>Draft genome sequence of Bacillus azotoformans MEV2011, a (co-) denitrifying strain unable to grow in the presence of oxygen.</title>
        <authorList>
            <person name="Nielsen M."/>
            <person name="Schreiber L."/>
            <person name="Finster K."/>
            <person name="Schramm A."/>
        </authorList>
    </citation>
    <scope>NUCLEOTIDE SEQUENCE [LARGE SCALE GENOMIC DNA]</scope>
    <source>
        <strain evidence="11 12">MEV2011</strain>
    </source>
</reference>
<dbReference type="NCBIfam" id="NF005813">
    <property type="entry name" value="PRK07679.1"/>
    <property type="match status" value="1"/>
</dbReference>
<keyword evidence="2 6" id="KW-0641">Proline biosynthesis</keyword>
<comment type="catalytic activity">
    <reaction evidence="6">
        <text>L-proline + NADP(+) = (S)-1-pyrroline-5-carboxylate + NADPH + 2 H(+)</text>
        <dbReference type="Rhea" id="RHEA:14109"/>
        <dbReference type="ChEBI" id="CHEBI:15378"/>
        <dbReference type="ChEBI" id="CHEBI:17388"/>
        <dbReference type="ChEBI" id="CHEBI:57783"/>
        <dbReference type="ChEBI" id="CHEBI:58349"/>
        <dbReference type="ChEBI" id="CHEBI:60039"/>
        <dbReference type="EC" id="1.5.1.2"/>
    </reaction>
</comment>
<dbReference type="GO" id="GO:0005737">
    <property type="term" value="C:cytoplasm"/>
    <property type="evidence" value="ECO:0007669"/>
    <property type="project" value="UniProtKB-SubCell"/>
</dbReference>
<dbReference type="InterPro" id="IPR008927">
    <property type="entry name" value="6-PGluconate_DH-like_C_sf"/>
</dbReference>
<evidence type="ECO:0000256" key="8">
    <source>
        <dbReference type="PIRSR" id="PIRSR000193-1"/>
    </source>
</evidence>
<evidence type="ECO:0000256" key="5">
    <source>
        <dbReference type="ARBA" id="ARBA00058118"/>
    </source>
</evidence>
<comment type="function">
    <text evidence="5 6">Catalyzes the reduction of 1-pyrroline-5-carboxylate (PCA) to L-proline.</text>
</comment>
<evidence type="ECO:0000313" key="11">
    <source>
        <dbReference type="EMBL" id="KEF37363.1"/>
    </source>
</evidence>
<evidence type="ECO:0000256" key="1">
    <source>
        <dbReference type="ARBA" id="ARBA00005525"/>
    </source>
</evidence>
<accession>A0A072NK98</accession>
<evidence type="ECO:0000256" key="2">
    <source>
        <dbReference type="ARBA" id="ARBA00022650"/>
    </source>
</evidence>
<organism evidence="11 12">
    <name type="scientific">Schinkia azotoformans MEV2011</name>
    <dbReference type="NCBI Taxonomy" id="1348973"/>
    <lineage>
        <taxon>Bacteria</taxon>
        <taxon>Bacillati</taxon>
        <taxon>Bacillota</taxon>
        <taxon>Bacilli</taxon>
        <taxon>Bacillales</taxon>
        <taxon>Bacillaceae</taxon>
        <taxon>Calidifontibacillus/Schinkia group</taxon>
        <taxon>Schinkia</taxon>
    </lineage>
</organism>
<name>A0A072NK98_SCHAZ</name>
<dbReference type="PIRSF" id="PIRSF000193">
    <property type="entry name" value="Pyrrol-5-carb_rd"/>
    <property type="match status" value="1"/>
</dbReference>
<dbReference type="InterPro" id="IPR000304">
    <property type="entry name" value="Pyrroline-COOH_reductase"/>
</dbReference>
<comment type="catalytic activity">
    <reaction evidence="6">
        <text>L-proline + NAD(+) = (S)-1-pyrroline-5-carboxylate + NADH + 2 H(+)</text>
        <dbReference type="Rhea" id="RHEA:14105"/>
        <dbReference type="ChEBI" id="CHEBI:15378"/>
        <dbReference type="ChEBI" id="CHEBI:17388"/>
        <dbReference type="ChEBI" id="CHEBI:57540"/>
        <dbReference type="ChEBI" id="CHEBI:57945"/>
        <dbReference type="ChEBI" id="CHEBI:60039"/>
        <dbReference type="EC" id="1.5.1.2"/>
    </reaction>
</comment>
<feature type="binding site" evidence="8">
    <location>
        <begin position="73"/>
        <end position="76"/>
    </location>
    <ligand>
        <name>NADP(+)</name>
        <dbReference type="ChEBI" id="CHEBI:58349"/>
    </ligand>
</feature>
<dbReference type="PANTHER" id="PTHR11645">
    <property type="entry name" value="PYRROLINE-5-CARBOXYLATE REDUCTASE"/>
    <property type="match status" value="1"/>
</dbReference>
<dbReference type="SUPFAM" id="SSF48179">
    <property type="entry name" value="6-phosphogluconate dehydrogenase C-terminal domain-like"/>
    <property type="match status" value="1"/>
</dbReference>
<dbReference type="GO" id="GO:0055129">
    <property type="term" value="P:L-proline biosynthetic process"/>
    <property type="evidence" value="ECO:0007669"/>
    <property type="project" value="UniProtKB-UniRule"/>
</dbReference>
<dbReference type="EMBL" id="JJRY01000015">
    <property type="protein sequence ID" value="KEF37363.1"/>
    <property type="molecule type" value="Genomic_DNA"/>
</dbReference>
<feature type="domain" description="Pyrroline-5-carboxylate reductase catalytic N-terminal" evidence="9">
    <location>
        <begin position="7"/>
        <end position="102"/>
    </location>
</feature>
<dbReference type="Pfam" id="PF03807">
    <property type="entry name" value="F420_oxidored"/>
    <property type="match status" value="1"/>
</dbReference>
<dbReference type="RefSeq" id="WP_035196959.1">
    <property type="nucleotide sequence ID" value="NZ_JJRY01000015.1"/>
</dbReference>
<keyword evidence="6" id="KW-0028">Amino-acid biosynthesis</keyword>
<evidence type="ECO:0000256" key="4">
    <source>
        <dbReference type="ARBA" id="ARBA00023002"/>
    </source>
</evidence>
<evidence type="ECO:0000256" key="3">
    <source>
        <dbReference type="ARBA" id="ARBA00022857"/>
    </source>
</evidence>
<comment type="caution">
    <text evidence="11">The sequence shown here is derived from an EMBL/GenBank/DDBJ whole genome shotgun (WGS) entry which is preliminary data.</text>
</comment>
<evidence type="ECO:0000256" key="7">
    <source>
        <dbReference type="NCBIfam" id="TIGR00112"/>
    </source>
</evidence>
<feature type="domain" description="Pyrroline-5-carboxylate reductase dimerisation" evidence="10">
    <location>
        <begin position="165"/>
        <end position="269"/>
    </location>
</feature>
<dbReference type="Gene3D" id="1.10.3730.10">
    <property type="entry name" value="ProC C-terminal domain-like"/>
    <property type="match status" value="1"/>
</dbReference>
<dbReference type="Pfam" id="PF14748">
    <property type="entry name" value="P5CR_dimer"/>
    <property type="match status" value="1"/>
</dbReference>
<dbReference type="NCBIfam" id="TIGR00112">
    <property type="entry name" value="proC"/>
    <property type="match status" value="1"/>
</dbReference>
<dbReference type="FunFam" id="1.10.3730.10:FF:000001">
    <property type="entry name" value="Pyrroline-5-carboxylate reductase"/>
    <property type="match status" value="1"/>
</dbReference>
<evidence type="ECO:0000313" key="12">
    <source>
        <dbReference type="Proteomes" id="UP000027936"/>
    </source>
</evidence>
<dbReference type="UniPathway" id="UPA00098">
    <property type="reaction ID" value="UER00361"/>
</dbReference>
<comment type="subcellular location">
    <subcellularLocation>
        <location evidence="6">Cytoplasm</location>
    </subcellularLocation>
</comment>
<evidence type="ECO:0000256" key="6">
    <source>
        <dbReference type="HAMAP-Rule" id="MF_01925"/>
    </source>
</evidence>
<evidence type="ECO:0000259" key="9">
    <source>
        <dbReference type="Pfam" id="PF03807"/>
    </source>
</evidence>
<dbReference type="GO" id="GO:0004735">
    <property type="term" value="F:pyrroline-5-carboxylate reductase activity"/>
    <property type="evidence" value="ECO:0007669"/>
    <property type="project" value="UniProtKB-UniRule"/>
</dbReference>
<dbReference type="AlphaFoldDB" id="A0A072NK98"/>
<dbReference type="Gene3D" id="3.40.50.720">
    <property type="entry name" value="NAD(P)-binding Rossmann-like Domain"/>
    <property type="match status" value="1"/>
</dbReference>
<gene>
    <name evidence="6" type="primary">proC</name>
    <name evidence="11" type="ORF">M670_03399</name>
</gene>
<keyword evidence="4 6" id="KW-0560">Oxidoreductase</keyword>
<sequence>MNKKLTYAFIGAGSMAEAMVSGMLNSELFEKEQLIVTNRSNKERLDYFKEQYGVVVTHDQGEAIKNAGVIILAMKPKDLTTALEGMKPFVSEKQMLISVIAGVSTKSMEELLGLNIAIIRAMPNTSATIGYSATAISKGTYADDLHETIAETLFLTIGTVSKVNEEDLHAVTGLSGSGPAYVYYLVEAMEKAAVDLGLAKDVSKELILQTIIGAAEMLKSSPKHPSTLRKEIMSAGGTTEAGLKVLEQYKYQEAMIQCIERAAARSAEMGIEIENKMNETIAKSASA</sequence>
<keyword evidence="3 6" id="KW-0521">NADP</keyword>
<evidence type="ECO:0000259" key="10">
    <source>
        <dbReference type="Pfam" id="PF14748"/>
    </source>
</evidence>
<dbReference type="SUPFAM" id="SSF51735">
    <property type="entry name" value="NAD(P)-binding Rossmann-fold domains"/>
    <property type="match status" value="1"/>
</dbReference>
<keyword evidence="6" id="KW-0963">Cytoplasm</keyword>
<dbReference type="HAMAP" id="MF_01925">
    <property type="entry name" value="P5C_reductase"/>
    <property type="match status" value="1"/>
</dbReference>
<feature type="binding site" evidence="8">
    <location>
        <begin position="10"/>
        <end position="15"/>
    </location>
    <ligand>
        <name>NADP(+)</name>
        <dbReference type="ChEBI" id="CHEBI:58349"/>
    </ligand>
</feature>
<proteinExistence type="inferred from homology"/>
<dbReference type="OrthoDB" id="9805754at2"/>
<dbReference type="InterPro" id="IPR028939">
    <property type="entry name" value="P5C_Rdtase_cat_N"/>
</dbReference>
<comment type="similarity">
    <text evidence="1 6">Belongs to the pyrroline-5-carboxylate reductase family.</text>
</comment>
<dbReference type="Proteomes" id="UP000027936">
    <property type="component" value="Unassembled WGS sequence"/>
</dbReference>